<dbReference type="OrthoDB" id="5295929at2"/>
<dbReference type="Proteomes" id="UP000095008">
    <property type="component" value="Unassembled WGS sequence"/>
</dbReference>
<dbReference type="Pfam" id="PF02082">
    <property type="entry name" value="Rrf2"/>
    <property type="match status" value="1"/>
</dbReference>
<comment type="caution">
    <text evidence="2">The sequence shown here is derived from an EMBL/GenBank/DDBJ whole genome shotgun (WGS) entry which is preliminary data.</text>
</comment>
<dbReference type="InterPro" id="IPR036390">
    <property type="entry name" value="WH_DNA-bd_sf"/>
</dbReference>
<dbReference type="PROSITE" id="PS51197">
    <property type="entry name" value="HTH_RRF2_2"/>
    <property type="match status" value="1"/>
</dbReference>
<dbReference type="PANTHER" id="PTHR33221:SF13">
    <property type="entry name" value="TRANSCRIPTIONAL REGULATOR-RELATED"/>
    <property type="match status" value="1"/>
</dbReference>
<accession>A0A1C2JJ52</accession>
<dbReference type="PANTHER" id="PTHR33221">
    <property type="entry name" value="WINGED HELIX-TURN-HELIX TRANSCRIPTIONAL REGULATOR, RRF2 FAMILY"/>
    <property type="match status" value="1"/>
</dbReference>
<evidence type="ECO:0000313" key="2">
    <source>
        <dbReference type="EMBL" id="OCX75471.1"/>
    </source>
</evidence>
<dbReference type="Gene3D" id="1.10.10.10">
    <property type="entry name" value="Winged helix-like DNA-binding domain superfamily/Winged helix DNA-binding domain"/>
    <property type="match status" value="1"/>
</dbReference>
<dbReference type="Proteomes" id="UP000094893">
    <property type="component" value="Unassembled WGS sequence"/>
</dbReference>
<dbReference type="RefSeq" id="WP_010636822.1">
    <property type="nucleotide sequence ID" value="NZ_DAIAWO010000074.1"/>
</dbReference>
<dbReference type="eggNOG" id="COG1959">
    <property type="taxonomic scope" value="Bacteria"/>
</dbReference>
<protein>
    <submittedName>
        <fullName evidence="2">Rrf2 family transcriptional regulator</fullName>
    </submittedName>
</protein>
<dbReference type="AlphaFoldDB" id="A0A1C2JJ52"/>
<dbReference type="STRING" id="930.GCA_002079865_01199"/>
<sequence length="141" mass="15547">MVLSKATEQALRGLIYIAAQQRGEPVLSREIADYLGVPVQCITKIMRSLAKRGFLGSVKGRGGGFLLLPAAESLNIMDVVEAVEGHPLSPHCVLGLKVCADETACPLHRQWTDLRRQEVDWLRTQTICELAKMTFSKMQVA</sequence>
<name>A0A1C2JJ52_ACITH</name>
<proteinExistence type="predicted"/>
<gene>
    <name evidence="1" type="ORF">A6M23_12570</name>
    <name evidence="2" type="ORF">A6P07_04210</name>
</gene>
<keyword evidence="4" id="KW-1185">Reference proteome</keyword>
<dbReference type="InterPro" id="IPR000944">
    <property type="entry name" value="Tscrpt_reg_Rrf2"/>
</dbReference>
<evidence type="ECO:0000313" key="1">
    <source>
        <dbReference type="EMBL" id="OCX71121.1"/>
    </source>
</evidence>
<dbReference type="GO" id="GO:0003700">
    <property type="term" value="F:DNA-binding transcription factor activity"/>
    <property type="evidence" value="ECO:0007669"/>
    <property type="project" value="TreeGrafter"/>
</dbReference>
<dbReference type="GeneID" id="60695302"/>
<dbReference type="GO" id="GO:0005829">
    <property type="term" value="C:cytosol"/>
    <property type="evidence" value="ECO:0007669"/>
    <property type="project" value="TreeGrafter"/>
</dbReference>
<reference evidence="2 3" key="1">
    <citation type="journal article" date="2016" name="Int. J. Mol. Sci.">
        <title>Comparative genomics of the extreme acidophile Acidithiobacillus thiooxidans reveals intraspecific divergence and niche adaptation.</title>
        <authorList>
            <person name="Zhang X."/>
            <person name="Feng X."/>
            <person name="Tao J."/>
            <person name="Ma L."/>
            <person name="Xiao Y."/>
            <person name="Liang Y."/>
            <person name="Liu X."/>
            <person name="Yin H."/>
        </authorList>
    </citation>
    <scope>NUCLEOTIDE SEQUENCE [LARGE SCALE GENOMIC DNA]</scope>
    <source>
        <strain evidence="2 3">A02</strain>
        <strain evidence="1">DXS-W</strain>
    </source>
</reference>
<dbReference type="EMBL" id="LWSA01000040">
    <property type="protein sequence ID" value="OCX75471.1"/>
    <property type="molecule type" value="Genomic_DNA"/>
</dbReference>
<dbReference type="InterPro" id="IPR036388">
    <property type="entry name" value="WH-like_DNA-bd_sf"/>
</dbReference>
<organism evidence="2 3">
    <name type="scientific">Acidithiobacillus thiooxidans</name>
    <name type="common">Thiobacillus thiooxidans</name>
    <dbReference type="NCBI Taxonomy" id="930"/>
    <lineage>
        <taxon>Bacteria</taxon>
        <taxon>Pseudomonadati</taxon>
        <taxon>Pseudomonadota</taxon>
        <taxon>Acidithiobacillia</taxon>
        <taxon>Acidithiobacillales</taxon>
        <taxon>Acidithiobacillaceae</taxon>
        <taxon>Acidithiobacillus</taxon>
    </lineage>
</organism>
<dbReference type="EMBL" id="LWRY01000145">
    <property type="protein sequence ID" value="OCX71121.1"/>
    <property type="molecule type" value="Genomic_DNA"/>
</dbReference>
<dbReference type="NCBIfam" id="TIGR00738">
    <property type="entry name" value="rrf2_super"/>
    <property type="match status" value="1"/>
</dbReference>
<evidence type="ECO:0000313" key="3">
    <source>
        <dbReference type="Proteomes" id="UP000094893"/>
    </source>
</evidence>
<evidence type="ECO:0000313" key="4">
    <source>
        <dbReference type="Proteomes" id="UP000095008"/>
    </source>
</evidence>
<dbReference type="SUPFAM" id="SSF46785">
    <property type="entry name" value="Winged helix' DNA-binding domain"/>
    <property type="match status" value="1"/>
</dbReference>